<proteinExistence type="predicted"/>
<accession>A0A0N0XKW1</accession>
<evidence type="ECO:0000256" key="1">
    <source>
        <dbReference type="SAM" id="Phobius"/>
    </source>
</evidence>
<keyword evidence="1" id="KW-0812">Transmembrane</keyword>
<gene>
    <name evidence="2" type="ORF">WG78_00205</name>
</gene>
<dbReference type="EMBL" id="LAQT01000001">
    <property type="protein sequence ID" value="KPC55034.1"/>
    <property type="molecule type" value="Genomic_DNA"/>
</dbReference>
<feature type="transmembrane region" description="Helical" evidence="1">
    <location>
        <begin position="71"/>
        <end position="91"/>
    </location>
</feature>
<evidence type="ECO:0000313" key="2">
    <source>
        <dbReference type="EMBL" id="KPC55034.1"/>
    </source>
</evidence>
<dbReference type="Proteomes" id="UP000037939">
    <property type="component" value="Unassembled WGS sequence"/>
</dbReference>
<keyword evidence="1" id="KW-0472">Membrane</keyword>
<evidence type="ECO:0000313" key="3">
    <source>
        <dbReference type="Proteomes" id="UP000037939"/>
    </source>
</evidence>
<dbReference type="AlphaFoldDB" id="A0A0N0XKW1"/>
<evidence type="ECO:0008006" key="4">
    <source>
        <dbReference type="Google" id="ProtNLM"/>
    </source>
</evidence>
<reference evidence="2 3" key="1">
    <citation type="submission" date="2015-07" db="EMBL/GenBank/DDBJ databases">
        <title>Draft genome sequence of the Amantichitinum ursilacus IGB-41, a new chitin-degrading bacterium.</title>
        <authorList>
            <person name="Kirstahler P."/>
            <person name="Guenther M."/>
            <person name="Grumaz C."/>
            <person name="Rupp S."/>
            <person name="Zibek S."/>
            <person name="Sohn K."/>
        </authorList>
    </citation>
    <scope>NUCLEOTIDE SEQUENCE [LARGE SCALE GENOMIC DNA]</scope>
    <source>
        <strain evidence="2 3">IGB-41</strain>
    </source>
</reference>
<sequence>MTGNLFSGEDSRTHVAAMFDSESLAATAAASLRADTGMDAPQVEVVQPHEAHFGRKLEPESRGIVRTAIRAHSMFGGIGLALGVALFGVLYSQDLPAIVSNPLPAVASCAFFGMVFGLLIGGVVTVRPDHQMVITPVREAVQGGRWAVVAHPRSARQADAALRVLRNMTNDVVRSA</sequence>
<dbReference type="OrthoDB" id="8562850at2"/>
<dbReference type="RefSeq" id="WP_053935769.1">
    <property type="nucleotide sequence ID" value="NZ_LAQT01000001.1"/>
</dbReference>
<dbReference type="STRING" id="857265.WG78_00205"/>
<feature type="transmembrane region" description="Helical" evidence="1">
    <location>
        <begin position="103"/>
        <end position="126"/>
    </location>
</feature>
<dbReference type="PATRIC" id="fig|857265.3.peg.42"/>
<comment type="caution">
    <text evidence="2">The sequence shown here is derived from an EMBL/GenBank/DDBJ whole genome shotgun (WGS) entry which is preliminary data.</text>
</comment>
<organism evidence="2 3">
    <name type="scientific">Amantichitinum ursilacus</name>
    <dbReference type="NCBI Taxonomy" id="857265"/>
    <lineage>
        <taxon>Bacteria</taxon>
        <taxon>Pseudomonadati</taxon>
        <taxon>Pseudomonadota</taxon>
        <taxon>Betaproteobacteria</taxon>
        <taxon>Neisseriales</taxon>
        <taxon>Chitinibacteraceae</taxon>
        <taxon>Amantichitinum</taxon>
    </lineage>
</organism>
<name>A0A0N0XKW1_9NEIS</name>
<keyword evidence="3" id="KW-1185">Reference proteome</keyword>
<protein>
    <recommendedName>
        <fullName evidence="4">Riboflavin biosynthesis protein RibA</fullName>
    </recommendedName>
</protein>
<keyword evidence="1" id="KW-1133">Transmembrane helix</keyword>